<comment type="cofactor">
    <cofactor evidence="1">
        <name>pyridoxal 5'-phosphate</name>
        <dbReference type="ChEBI" id="CHEBI:597326"/>
    </cofactor>
</comment>
<dbReference type="Gene3D" id="3.40.640.10">
    <property type="entry name" value="Type I PLP-dependent aspartate aminotransferase-like (Major domain)"/>
    <property type="match status" value="1"/>
</dbReference>
<keyword evidence="4" id="KW-0808">Transferase</keyword>
<proteinExistence type="inferred from homology"/>
<comment type="caution">
    <text evidence="6">The sequence shown here is derived from an EMBL/GenBank/DDBJ whole genome shotgun (WGS) entry which is preliminary data.</text>
</comment>
<evidence type="ECO:0000313" key="6">
    <source>
        <dbReference type="EMBL" id="KAJ5299244.1"/>
    </source>
</evidence>
<gene>
    <name evidence="6" type="ORF">N7476_010801</name>
</gene>
<dbReference type="GO" id="GO:0042802">
    <property type="term" value="F:identical protein binding"/>
    <property type="evidence" value="ECO:0007669"/>
    <property type="project" value="TreeGrafter"/>
</dbReference>
<dbReference type="OrthoDB" id="4540425at2759"/>
<dbReference type="AlphaFoldDB" id="A0A9W9PNA4"/>
<name>A0A9W9PNA4_9EURO</name>
<dbReference type="EMBL" id="JAPZBO010000010">
    <property type="protein sequence ID" value="KAJ5299244.1"/>
    <property type="molecule type" value="Genomic_DNA"/>
</dbReference>
<evidence type="ECO:0000256" key="1">
    <source>
        <dbReference type="ARBA" id="ARBA00001933"/>
    </source>
</evidence>
<dbReference type="GO" id="GO:0008483">
    <property type="term" value="F:transaminase activity"/>
    <property type="evidence" value="ECO:0007669"/>
    <property type="project" value="UniProtKB-KW"/>
</dbReference>
<dbReference type="PANTHER" id="PTHR11986:SF79">
    <property type="entry name" value="ACETYLORNITHINE AMINOTRANSFERASE, MITOCHONDRIAL"/>
    <property type="match status" value="1"/>
</dbReference>
<dbReference type="InterPro" id="IPR005814">
    <property type="entry name" value="Aminotrans_3"/>
</dbReference>
<dbReference type="Gene3D" id="3.90.1150.10">
    <property type="entry name" value="Aspartate Aminotransferase, domain 1"/>
    <property type="match status" value="1"/>
</dbReference>
<reference evidence="6" key="2">
    <citation type="journal article" date="2023" name="IMA Fungus">
        <title>Comparative genomic study of the Penicillium genus elucidates a diverse pangenome and 15 lateral gene transfer events.</title>
        <authorList>
            <person name="Petersen C."/>
            <person name="Sorensen T."/>
            <person name="Nielsen M.R."/>
            <person name="Sondergaard T.E."/>
            <person name="Sorensen J.L."/>
            <person name="Fitzpatrick D.A."/>
            <person name="Frisvad J.C."/>
            <person name="Nielsen K.L."/>
        </authorList>
    </citation>
    <scope>NUCLEOTIDE SEQUENCE</scope>
    <source>
        <strain evidence="6">IBT 21472</strain>
    </source>
</reference>
<protein>
    <submittedName>
        <fullName evidence="6">Uncharacterized protein</fullName>
    </submittedName>
</protein>
<evidence type="ECO:0000256" key="3">
    <source>
        <dbReference type="ARBA" id="ARBA00022576"/>
    </source>
</evidence>
<dbReference type="Proteomes" id="UP001147746">
    <property type="component" value="Unassembled WGS sequence"/>
</dbReference>
<comment type="similarity">
    <text evidence="2">Belongs to the class-III pyridoxal-phosphate-dependent aminotransferase family.</text>
</comment>
<dbReference type="InterPro" id="IPR015424">
    <property type="entry name" value="PyrdxlP-dep_Trfase"/>
</dbReference>
<keyword evidence="3" id="KW-0032">Aminotransferase</keyword>
<dbReference type="InterPro" id="IPR050103">
    <property type="entry name" value="Class-III_PLP-dep_AT"/>
</dbReference>
<evidence type="ECO:0000256" key="5">
    <source>
        <dbReference type="ARBA" id="ARBA00022898"/>
    </source>
</evidence>
<accession>A0A9W9PNA4</accession>
<keyword evidence="5" id="KW-0663">Pyridoxal phosphate</keyword>
<dbReference type="Pfam" id="PF00202">
    <property type="entry name" value="Aminotran_3"/>
    <property type="match status" value="1"/>
</dbReference>
<dbReference type="InterPro" id="IPR015422">
    <property type="entry name" value="PyrdxlP-dep_Trfase_small"/>
</dbReference>
<organism evidence="6 7">
    <name type="scientific">Penicillium atrosanguineum</name>
    <dbReference type="NCBI Taxonomy" id="1132637"/>
    <lineage>
        <taxon>Eukaryota</taxon>
        <taxon>Fungi</taxon>
        <taxon>Dikarya</taxon>
        <taxon>Ascomycota</taxon>
        <taxon>Pezizomycotina</taxon>
        <taxon>Eurotiomycetes</taxon>
        <taxon>Eurotiomycetidae</taxon>
        <taxon>Eurotiales</taxon>
        <taxon>Aspergillaceae</taxon>
        <taxon>Penicillium</taxon>
    </lineage>
</organism>
<dbReference type="SUPFAM" id="SSF53383">
    <property type="entry name" value="PLP-dependent transferases"/>
    <property type="match status" value="1"/>
</dbReference>
<dbReference type="InterPro" id="IPR015421">
    <property type="entry name" value="PyrdxlP-dep_Trfase_major"/>
</dbReference>
<reference evidence="6" key="1">
    <citation type="submission" date="2022-12" db="EMBL/GenBank/DDBJ databases">
        <authorList>
            <person name="Petersen C."/>
        </authorList>
    </citation>
    <scope>NUCLEOTIDE SEQUENCE</scope>
    <source>
        <strain evidence="6">IBT 21472</strain>
    </source>
</reference>
<evidence type="ECO:0000256" key="2">
    <source>
        <dbReference type="ARBA" id="ARBA00008954"/>
    </source>
</evidence>
<sequence length="209" mass="21973">MKEDIIAANNAAGRIGEETIAAFVAEPVTAVGGILLRPATYFPRIKATLDRQGILLVTYYVICALGRLGHCFGYKTTNVQPDTVSLAKGLQAGHPVATAAALADIDFIGKNSLLDRTSESGAFLLQNLKNASQHITVVVNVRGRGMLIGMQLARLDASEVSCKCLGLGLIGRALVGHNTVALAPPLIVTRANVLTVVETILQALSSSQQ</sequence>
<evidence type="ECO:0000313" key="7">
    <source>
        <dbReference type="Proteomes" id="UP001147746"/>
    </source>
</evidence>
<dbReference type="GO" id="GO:0030170">
    <property type="term" value="F:pyridoxal phosphate binding"/>
    <property type="evidence" value="ECO:0007669"/>
    <property type="project" value="InterPro"/>
</dbReference>
<evidence type="ECO:0000256" key="4">
    <source>
        <dbReference type="ARBA" id="ARBA00022679"/>
    </source>
</evidence>
<dbReference type="PANTHER" id="PTHR11986">
    <property type="entry name" value="AMINOTRANSFERASE CLASS III"/>
    <property type="match status" value="1"/>
</dbReference>
<keyword evidence="7" id="KW-1185">Reference proteome</keyword>